<evidence type="ECO:0000313" key="3">
    <source>
        <dbReference type="Proteomes" id="UP001153712"/>
    </source>
</evidence>
<evidence type="ECO:0000313" key="2">
    <source>
        <dbReference type="EMBL" id="CAG9865051.1"/>
    </source>
</evidence>
<organism evidence="2 3">
    <name type="scientific">Phyllotreta striolata</name>
    <name type="common">Striped flea beetle</name>
    <name type="synonym">Crioceris striolata</name>
    <dbReference type="NCBI Taxonomy" id="444603"/>
    <lineage>
        <taxon>Eukaryota</taxon>
        <taxon>Metazoa</taxon>
        <taxon>Ecdysozoa</taxon>
        <taxon>Arthropoda</taxon>
        <taxon>Hexapoda</taxon>
        <taxon>Insecta</taxon>
        <taxon>Pterygota</taxon>
        <taxon>Neoptera</taxon>
        <taxon>Endopterygota</taxon>
        <taxon>Coleoptera</taxon>
        <taxon>Polyphaga</taxon>
        <taxon>Cucujiformia</taxon>
        <taxon>Chrysomeloidea</taxon>
        <taxon>Chrysomelidae</taxon>
        <taxon>Galerucinae</taxon>
        <taxon>Alticini</taxon>
        <taxon>Phyllotreta</taxon>
    </lineage>
</organism>
<dbReference type="EMBL" id="OU900102">
    <property type="protein sequence ID" value="CAG9865051.1"/>
    <property type="molecule type" value="Genomic_DNA"/>
</dbReference>
<name>A0A9N9TXY6_PHYSR</name>
<gene>
    <name evidence="2" type="ORF">PHYEVI_LOCUS11297</name>
</gene>
<sequence length="91" mass="9731">MKLVLLSLMLVLCICTCSAILACPPKNPPCDPYKCAIPGCSTGSVLKKRHPCDCCESCYSPRNEGEDCSPSNAACVGDLLCVQNKCARVLY</sequence>
<dbReference type="AlphaFoldDB" id="A0A9N9TXY6"/>
<feature type="signal peptide" evidence="1">
    <location>
        <begin position="1"/>
        <end position="19"/>
    </location>
</feature>
<reference evidence="2" key="1">
    <citation type="submission" date="2022-01" db="EMBL/GenBank/DDBJ databases">
        <authorList>
            <person name="King R."/>
        </authorList>
    </citation>
    <scope>NUCLEOTIDE SEQUENCE</scope>
</reference>
<dbReference type="PROSITE" id="PS51257">
    <property type="entry name" value="PROKAR_LIPOPROTEIN"/>
    <property type="match status" value="1"/>
</dbReference>
<dbReference type="OrthoDB" id="10423741at2759"/>
<proteinExistence type="predicted"/>
<protein>
    <submittedName>
        <fullName evidence="2">Uncharacterized protein</fullName>
    </submittedName>
</protein>
<accession>A0A9N9TXY6</accession>
<evidence type="ECO:0000256" key="1">
    <source>
        <dbReference type="SAM" id="SignalP"/>
    </source>
</evidence>
<feature type="chain" id="PRO_5040341813" evidence="1">
    <location>
        <begin position="20"/>
        <end position="91"/>
    </location>
</feature>
<dbReference type="Proteomes" id="UP001153712">
    <property type="component" value="Chromosome 9"/>
</dbReference>
<keyword evidence="1" id="KW-0732">Signal</keyword>
<keyword evidence="3" id="KW-1185">Reference proteome</keyword>